<dbReference type="Gene3D" id="3.90.1300.10">
    <property type="entry name" value="Amidase signature (AS) domain"/>
    <property type="match status" value="1"/>
</dbReference>
<accession>A0A212PVX5</accession>
<comment type="similarity">
    <text evidence="1">Belongs to the amidase family.</text>
</comment>
<dbReference type="Proteomes" id="UP000197065">
    <property type="component" value="Unassembled WGS sequence"/>
</dbReference>
<dbReference type="EMBL" id="FYEH01000001">
    <property type="protein sequence ID" value="SNB51120.1"/>
    <property type="molecule type" value="Genomic_DNA"/>
</dbReference>
<evidence type="ECO:0000259" key="2">
    <source>
        <dbReference type="Pfam" id="PF01425"/>
    </source>
</evidence>
<evidence type="ECO:0000313" key="3">
    <source>
        <dbReference type="EMBL" id="SNB51120.1"/>
    </source>
</evidence>
<dbReference type="SUPFAM" id="SSF75304">
    <property type="entry name" value="Amidase signature (AS) enzymes"/>
    <property type="match status" value="1"/>
</dbReference>
<protein>
    <submittedName>
        <fullName evidence="3">Aspartyl-tRNA(Asn)/glutamyl-tRNA(Gln) amidotransferase subunit A</fullName>
    </submittedName>
</protein>
<sequence>MADTDLCFMPATVAAAKIAQKELSPVELMDAVLTRAEALNPKLNALCVEDFDAARDAARQAEASVAAGEGLGSLHGIPVTIKDLTTMQGLPFVAGSNIFKDRVGEADAPLVERLKSAGAIVIGKTTTPEAGWKGCGDSPAHGATHNPWRHGFNPGGSSAGAAACAAAGIGPLHQGSDGAGSIRMPAAFCGVFGIKPTFGRVPNWPISNLHQMAHNGPITRTVADGALMLQVMAGAHPRDMMTLDSPAEDYVAALDEGIKGLKIGYSRNLGYLRVDPEVADAVEAAVPALVEAGAVVEEVDRLWPEDPFDPMERVFWCSAIGGRVGRYLDSYADRMDAGLVACAVEGLRFSTREIMDAWDRRIALFDAQRAFFERFDLLVTPSLSVAAFPVNRLMPEHWEQHEWDWIRWAGFSYPFNLTWNPAASVPCGFTPDKLPVGLQIVGPRFADGLVLRAARAFETVRPWAGERPPL</sequence>
<reference evidence="3 4" key="1">
    <citation type="submission" date="2017-06" db="EMBL/GenBank/DDBJ databases">
        <authorList>
            <person name="Kim H.J."/>
            <person name="Triplett B.A."/>
        </authorList>
    </citation>
    <scope>NUCLEOTIDE SEQUENCE [LARGE SCALE GENOMIC DNA]</scope>
    <source>
        <strain evidence="3 4">B29T1</strain>
    </source>
</reference>
<keyword evidence="4" id="KW-1185">Reference proteome</keyword>
<dbReference type="NCBIfam" id="NF004815">
    <property type="entry name" value="PRK06169.1"/>
    <property type="match status" value="1"/>
</dbReference>
<dbReference type="PANTHER" id="PTHR11895:SF7">
    <property type="entry name" value="GLUTAMYL-TRNA(GLN) AMIDOTRANSFERASE SUBUNIT A, MITOCHONDRIAL"/>
    <property type="match status" value="1"/>
</dbReference>
<evidence type="ECO:0000256" key="1">
    <source>
        <dbReference type="ARBA" id="ARBA00009199"/>
    </source>
</evidence>
<organism evidence="3 4">
    <name type="scientific">Arboricoccus pini</name>
    <dbReference type="NCBI Taxonomy" id="1963835"/>
    <lineage>
        <taxon>Bacteria</taxon>
        <taxon>Pseudomonadati</taxon>
        <taxon>Pseudomonadota</taxon>
        <taxon>Alphaproteobacteria</taxon>
        <taxon>Geminicoccales</taxon>
        <taxon>Geminicoccaceae</taxon>
        <taxon>Arboricoccus</taxon>
    </lineage>
</organism>
<feature type="domain" description="Amidase" evidence="2">
    <location>
        <begin position="27"/>
        <end position="451"/>
    </location>
</feature>
<keyword evidence="3" id="KW-0808">Transferase</keyword>
<dbReference type="OrthoDB" id="9811471at2"/>
<dbReference type="Pfam" id="PF01425">
    <property type="entry name" value="Amidase"/>
    <property type="match status" value="1"/>
</dbReference>
<dbReference type="InterPro" id="IPR023631">
    <property type="entry name" value="Amidase_dom"/>
</dbReference>
<name>A0A212PVX5_9PROT</name>
<gene>
    <name evidence="3" type="ORF">SAMN07250955_10138</name>
</gene>
<dbReference type="PANTHER" id="PTHR11895">
    <property type="entry name" value="TRANSAMIDASE"/>
    <property type="match status" value="1"/>
</dbReference>
<dbReference type="InterPro" id="IPR036928">
    <property type="entry name" value="AS_sf"/>
</dbReference>
<dbReference type="InterPro" id="IPR000120">
    <property type="entry name" value="Amidase"/>
</dbReference>
<dbReference type="GO" id="GO:0016740">
    <property type="term" value="F:transferase activity"/>
    <property type="evidence" value="ECO:0007669"/>
    <property type="project" value="UniProtKB-KW"/>
</dbReference>
<dbReference type="RefSeq" id="WP_088559385.1">
    <property type="nucleotide sequence ID" value="NZ_FYEH01000001.1"/>
</dbReference>
<proteinExistence type="inferred from homology"/>
<dbReference type="AlphaFoldDB" id="A0A212PVX5"/>
<evidence type="ECO:0000313" key="4">
    <source>
        <dbReference type="Proteomes" id="UP000197065"/>
    </source>
</evidence>